<dbReference type="InterPro" id="IPR017956">
    <property type="entry name" value="AT_hook_DNA-bd_motif"/>
</dbReference>
<dbReference type="GO" id="GO:0003677">
    <property type="term" value="F:DNA binding"/>
    <property type="evidence" value="ECO:0007669"/>
    <property type="project" value="InterPro"/>
</dbReference>
<feature type="compositionally biased region" description="Polar residues" evidence="1">
    <location>
        <begin position="66"/>
        <end position="76"/>
    </location>
</feature>
<accession>A0AAV4EZP6</accession>
<dbReference type="EMBL" id="BMAT01000451">
    <property type="protein sequence ID" value="GFR66509.1"/>
    <property type="molecule type" value="Genomic_DNA"/>
</dbReference>
<feature type="compositionally biased region" description="Basic and acidic residues" evidence="1">
    <location>
        <begin position="26"/>
        <end position="46"/>
    </location>
</feature>
<feature type="compositionally biased region" description="Acidic residues" evidence="1">
    <location>
        <begin position="400"/>
        <end position="436"/>
    </location>
</feature>
<feature type="region of interest" description="Disordered" evidence="1">
    <location>
        <begin position="1"/>
        <end position="463"/>
    </location>
</feature>
<feature type="compositionally biased region" description="Acidic residues" evidence="1">
    <location>
        <begin position="354"/>
        <end position="365"/>
    </location>
</feature>
<sequence length="522" mass="57505">MDSEVVQPGEMPNTLMQDDVGVDESDSLKKKQSKDKDCLHVPKKEEPDDSEPPPLKAAVNNEEVPSDNTNGVSTNGEGVENGANASNEDEKMKQEIPRKRGSDSISSEVPDVMQMPGFMHEDQTVKLNVDNDEDESMEISGKARSKKPITSPEKLAAVRKEAEMSFGFDEDGEEEPAPSDKDQTKGSHSPRGAGKPEKSSTVVAEAPKRRGRPPKIRNDSESSQKVAVMSPKPAKVVANEDGTISLKTGSKTPTREETTEEEVEEEEERTTSGRRRAKPPKRYGDEPPKLAKVKEEKGVKGKTKSSDAEEGDCTPKVVEVVTPGSAKRGRPRKDPNADPKSPKPRGRPRKEIGSEEENDQEEDETPVPKSLKITPKQTAILELQGKVVTPKEDPPKKREEEEEEEEIEEEEMDETGEILDEIDNDDDEEEEDDEEYSPGRKPRGKAKKKGSPGKKRPRSQSEIVVIPFNAGVKQEPGIQEVVEDGVVEVKNIVSTPQHSGKNTCVTLSDERDVKDVDVNISK</sequence>
<evidence type="ECO:0000313" key="3">
    <source>
        <dbReference type="Proteomes" id="UP000762676"/>
    </source>
</evidence>
<comment type="caution">
    <text evidence="2">The sequence shown here is derived from an EMBL/GenBank/DDBJ whole genome shotgun (WGS) entry which is preliminary data.</text>
</comment>
<keyword evidence="3" id="KW-1185">Reference proteome</keyword>
<evidence type="ECO:0000313" key="2">
    <source>
        <dbReference type="EMBL" id="GFR66509.1"/>
    </source>
</evidence>
<feature type="compositionally biased region" description="Basic and acidic residues" evidence="1">
    <location>
        <begin position="332"/>
        <end position="341"/>
    </location>
</feature>
<evidence type="ECO:0000256" key="1">
    <source>
        <dbReference type="SAM" id="MobiDB-lite"/>
    </source>
</evidence>
<protein>
    <submittedName>
        <fullName evidence="2">Uncharacterized protein</fullName>
    </submittedName>
</protein>
<name>A0AAV4EZP6_9GAST</name>
<feature type="compositionally biased region" description="Acidic residues" evidence="1">
    <location>
        <begin position="258"/>
        <end position="268"/>
    </location>
</feature>
<dbReference type="Proteomes" id="UP000762676">
    <property type="component" value="Unassembled WGS sequence"/>
</dbReference>
<reference evidence="2 3" key="1">
    <citation type="journal article" date="2021" name="Elife">
        <title>Chloroplast acquisition without the gene transfer in kleptoplastic sea slugs, Plakobranchus ocellatus.</title>
        <authorList>
            <person name="Maeda T."/>
            <person name="Takahashi S."/>
            <person name="Yoshida T."/>
            <person name="Shimamura S."/>
            <person name="Takaki Y."/>
            <person name="Nagai Y."/>
            <person name="Toyoda A."/>
            <person name="Suzuki Y."/>
            <person name="Arimoto A."/>
            <person name="Ishii H."/>
            <person name="Satoh N."/>
            <person name="Nishiyama T."/>
            <person name="Hasebe M."/>
            <person name="Maruyama T."/>
            <person name="Minagawa J."/>
            <person name="Obokata J."/>
            <person name="Shigenobu S."/>
        </authorList>
    </citation>
    <scope>NUCLEOTIDE SEQUENCE [LARGE SCALE GENOMIC DNA]</scope>
</reference>
<feature type="compositionally biased region" description="Basic and acidic residues" evidence="1">
    <location>
        <begin position="389"/>
        <end position="399"/>
    </location>
</feature>
<feature type="compositionally biased region" description="Basic residues" evidence="1">
    <location>
        <begin position="440"/>
        <end position="458"/>
    </location>
</feature>
<dbReference type="SMART" id="SM00384">
    <property type="entry name" value="AT_hook"/>
    <property type="match status" value="3"/>
</dbReference>
<dbReference type="PRINTS" id="PR00929">
    <property type="entry name" value="ATHOOK"/>
</dbReference>
<feature type="compositionally biased region" description="Basic and acidic residues" evidence="1">
    <location>
        <begin position="88"/>
        <end position="102"/>
    </location>
</feature>
<feature type="compositionally biased region" description="Basic and acidic residues" evidence="1">
    <location>
        <begin position="282"/>
        <end position="307"/>
    </location>
</feature>
<organism evidence="2 3">
    <name type="scientific">Elysia marginata</name>
    <dbReference type="NCBI Taxonomy" id="1093978"/>
    <lineage>
        <taxon>Eukaryota</taxon>
        <taxon>Metazoa</taxon>
        <taxon>Spiralia</taxon>
        <taxon>Lophotrochozoa</taxon>
        <taxon>Mollusca</taxon>
        <taxon>Gastropoda</taxon>
        <taxon>Heterobranchia</taxon>
        <taxon>Euthyneura</taxon>
        <taxon>Panpulmonata</taxon>
        <taxon>Sacoglossa</taxon>
        <taxon>Placobranchoidea</taxon>
        <taxon>Plakobranchidae</taxon>
        <taxon>Elysia</taxon>
    </lineage>
</organism>
<feature type="compositionally biased region" description="Basic residues" evidence="1">
    <location>
        <begin position="272"/>
        <end position="281"/>
    </location>
</feature>
<gene>
    <name evidence="2" type="ORF">ElyMa_000230300</name>
</gene>
<dbReference type="AlphaFoldDB" id="A0AAV4EZP6"/>
<proteinExistence type="predicted"/>
<feature type="compositionally biased region" description="Acidic residues" evidence="1">
    <location>
        <begin position="168"/>
        <end position="177"/>
    </location>
</feature>